<name>W1PCT3_AMBTC</name>
<proteinExistence type="predicted"/>
<evidence type="ECO:0000256" key="1">
    <source>
        <dbReference type="SAM" id="MobiDB-lite"/>
    </source>
</evidence>
<feature type="region of interest" description="Disordered" evidence="1">
    <location>
        <begin position="1"/>
        <end position="42"/>
    </location>
</feature>
<dbReference type="EMBL" id="KI393980">
    <property type="protein sequence ID" value="ERN05753.1"/>
    <property type="molecule type" value="Genomic_DNA"/>
</dbReference>
<dbReference type="HOGENOM" id="CLU_2500905_0_0_1"/>
<dbReference type="Proteomes" id="UP000017836">
    <property type="component" value="Unassembled WGS sequence"/>
</dbReference>
<gene>
    <name evidence="2" type="ORF">AMTR_s00006p00250810</name>
</gene>
<evidence type="ECO:0000313" key="2">
    <source>
        <dbReference type="EMBL" id="ERN05753.1"/>
    </source>
</evidence>
<sequence length="86" mass="10188">MYGLDREEPEILTLDREEVPKYEESEEDEDSNHDFQATSISDDHMKSCRDKFHIAFRQLGELNARSHGELLQERRPSFNEPKDSYV</sequence>
<protein>
    <submittedName>
        <fullName evidence="2">Uncharacterized protein</fullName>
    </submittedName>
</protein>
<feature type="compositionally biased region" description="Basic and acidic residues" evidence="1">
    <location>
        <begin position="13"/>
        <end position="23"/>
    </location>
</feature>
<dbReference type="AlphaFoldDB" id="W1PCT3"/>
<accession>W1PCT3</accession>
<evidence type="ECO:0000313" key="3">
    <source>
        <dbReference type="Proteomes" id="UP000017836"/>
    </source>
</evidence>
<dbReference type="Gramene" id="ERN05753">
    <property type="protein sequence ID" value="ERN05753"/>
    <property type="gene ID" value="AMTR_s00006p00250810"/>
</dbReference>
<feature type="region of interest" description="Disordered" evidence="1">
    <location>
        <begin position="65"/>
        <end position="86"/>
    </location>
</feature>
<reference evidence="3" key="1">
    <citation type="journal article" date="2013" name="Science">
        <title>The Amborella genome and the evolution of flowering plants.</title>
        <authorList>
            <consortium name="Amborella Genome Project"/>
        </authorList>
    </citation>
    <scope>NUCLEOTIDE SEQUENCE [LARGE SCALE GENOMIC DNA]</scope>
</reference>
<organism evidence="2 3">
    <name type="scientific">Amborella trichopoda</name>
    <dbReference type="NCBI Taxonomy" id="13333"/>
    <lineage>
        <taxon>Eukaryota</taxon>
        <taxon>Viridiplantae</taxon>
        <taxon>Streptophyta</taxon>
        <taxon>Embryophyta</taxon>
        <taxon>Tracheophyta</taxon>
        <taxon>Spermatophyta</taxon>
        <taxon>Magnoliopsida</taxon>
        <taxon>Amborellales</taxon>
        <taxon>Amborellaceae</taxon>
        <taxon>Amborella</taxon>
    </lineage>
</organism>
<keyword evidence="3" id="KW-1185">Reference proteome</keyword>